<evidence type="ECO:0000313" key="3">
    <source>
        <dbReference type="Proteomes" id="UP000186341"/>
    </source>
</evidence>
<accession>A0A1U7NHY4</accession>
<proteinExistence type="predicted"/>
<comment type="caution">
    <text evidence="2">The sequence shown here is derived from an EMBL/GenBank/DDBJ whole genome shotgun (WGS) entry which is preliminary data.</text>
</comment>
<reference evidence="2 3" key="1">
    <citation type="submission" date="2016-11" db="EMBL/GenBank/DDBJ databases">
        <title>Description of two novel members of the family Erysipelotrichaceae: Ileibacterium lipovorans gen. nov., sp. nov. and Dubosiella newyorkensis, gen. nov., sp. nov.</title>
        <authorList>
            <person name="Cox L.M."/>
            <person name="Sohn J."/>
            <person name="Tyrrell K.L."/>
            <person name="Citron D.M."/>
            <person name="Lawson P.A."/>
            <person name="Patel N.B."/>
            <person name="Iizumi T."/>
            <person name="Perez-Perez G.I."/>
            <person name="Goldstein E.J."/>
            <person name="Blaser M.J."/>
        </authorList>
    </citation>
    <scope>NUCLEOTIDE SEQUENCE [LARGE SCALE GENOMIC DNA]</scope>
    <source>
        <strain evidence="2 3">NYU-BL-A3</strain>
    </source>
</reference>
<keyword evidence="1" id="KW-0812">Transmembrane</keyword>
<dbReference type="EMBL" id="MPJW01000078">
    <property type="protein sequence ID" value="OLU41696.1"/>
    <property type="molecule type" value="Genomic_DNA"/>
</dbReference>
<organism evidence="2 3">
    <name type="scientific">Ileibacterium valens</name>
    <dbReference type="NCBI Taxonomy" id="1862668"/>
    <lineage>
        <taxon>Bacteria</taxon>
        <taxon>Bacillati</taxon>
        <taxon>Bacillota</taxon>
        <taxon>Erysipelotrichia</taxon>
        <taxon>Erysipelotrichales</taxon>
        <taxon>Erysipelotrichaceae</taxon>
        <taxon>Ileibacterium</taxon>
    </lineage>
</organism>
<keyword evidence="3" id="KW-1185">Reference proteome</keyword>
<sequence length="160" mass="17739">MDVFVTLFTAIGGALVAGIFSVIVKKMDAATQEQRDAQKKADERMARIEANTEKLAEHDSIILSLAEVAKQLKESTDANGEGVKIIMRYMLQRYHAEYMLQGFVTSHQRTDFLEAYGVYHSKGGNGTAEGWKDEVCSLPVRDDQVVVNPFLAVLKKEKGA</sequence>
<protein>
    <submittedName>
        <fullName evidence="2">Uncharacterized protein</fullName>
    </submittedName>
</protein>
<evidence type="ECO:0000313" key="2">
    <source>
        <dbReference type="EMBL" id="OLU41696.1"/>
    </source>
</evidence>
<gene>
    <name evidence="2" type="ORF">BO222_03055</name>
</gene>
<dbReference type="Proteomes" id="UP000186341">
    <property type="component" value="Unassembled WGS sequence"/>
</dbReference>
<keyword evidence="1" id="KW-1133">Transmembrane helix</keyword>
<dbReference type="OrthoDB" id="2051266at2"/>
<dbReference type="RefSeq" id="WP_075818231.1">
    <property type="nucleotide sequence ID" value="NZ_CAPNHH010000168.1"/>
</dbReference>
<feature type="transmembrane region" description="Helical" evidence="1">
    <location>
        <begin position="6"/>
        <end position="24"/>
    </location>
</feature>
<evidence type="ECO:0000256" key="1">
    <source>
        <dbReference type="SAM" id="Phobius"/>
    </source>
</evidence>
<dbReference type="AlphaFoldDB" id="A0A1U7NHY4"/>
<keyword evidence="1" id="KW-0472">Membrane</keyword>
<dbReference type="GeneID" id="82202207"/>
<name>A0A1U7NHY4_9FIRM</name>